<dbReference type="SUPFAM" id="SSF52540">
    <property type="entry name" value="P-loop containing nucleoside triphosphate hydrolases"/>
    <property type="match status" value="1"/>
</dbReference>
<dbReference type="InterPro" id="IPR027417">
    <property type="entry name" value="P-loop_NTPase"/>
</dbReference>
<gene>
    <name evidence="4" type="ORF">PRVXH_001578</name>
</gene>
<evidence type="ECO:0000313" key="4">
    <source>
        <dbReference type="EMBL" id="XCI30018.1"/>
    </source>
</evidence>
<evidence type="ECO:0000256" key="2">
    <source>
        <dbReference type="ARBA" id="ARBA00022840"/>
    </source>
</evidence>
<dbReference type="InterPro" id="IPR003593">
    <property type="entry name" value="AAA+_ATPase"/>
</dbReference>
<dbReference type="PROSITE" id="PS50893">
    <property type="entry name" value="ABC_TRANSPORTER_2"/>
    <property type="match status" value="1"/>
</dbReference>
<reference evidence="4" key="1">
    <citation type="journal article" date="2018" name="Antonie Van Leeuwenhoek">
        <title>Proteinivorax hydrogeniformans sp. nov., an anaerobic, haloalkaliphilic bacterium fermenting proteinaceous compounds with high hydrogen production.</title>
        <authorList>
            <person name="Boltyanskaya Y."/>
            <person name="Detkova E."/>
            <person name="Pimenov N."/>
            <person name="Kevbrin V."/>
        </authorList>
    </citation>
    <scope>NUCLEOTIDE SEQUENCE</scope>
    <source>
        <strain evidence="4">Z-710</strain>
    </source>
</reference>
<dbReference type="Gene3D" id="3.40.50.300">
    <property type="entry name" value="P-loop containing nucleotide triphosphate hydrolases"/>
    <property type="match status" value="1"/>
</dbReference>
<sequence length="311" mass="34397">MMVLQCQDVVKRYKESLALDNVSLNIKEGSIFGLLGPNGAGKTSLINCIVGLIQKDKGSIYVFGSDLSKNGNDIKKKIGIVPQEIAVYRDLTAYENVAFFAKLYEVDKREIKARVEEALEFVGLLDKKDQFSKTFSGGMKRRLNIACAIAHSPRLIIMDEPTVGIDPQSRELILQSVKTLNKRGSTVIYTSHYMEEVEKICDDIAIMDHGRVIARGSKEELIASIEFQQVVEIKVDKVTEELLTNLRDVQGVLEANEDKGKITVTCSKNNDLVSKIIEAVTNSGGKVTALSVEKPNLEGVFLTLTGRSLRD</sequence>
<reference evidence="4" key="2">
    <citation type="submission" date="2024-06" db="EMBL/GenBank/DDBJ databases">
        <authorList>
            <person name="Petrova K.O."/>
            <person name="Toshchakov S.V."/>
            <person name="Boltjanskaja Y.V."/>
            <person name="Kevbrin V.V."/>
        </authorList>
    </citation>
    <scope>NUCLEOTIDE SEQUENCE</scope>
    <source>
        <strain evidence="4">Z-710</strain>
    </source>
</reference>
<evidence type="ECO:0000259" key="3">
    <source>
        <dbReference type="PROSITE" id="PS50893"/>
    </source>
</evidence>
<keyword evidence="2 4" id="KW-0067">ATP-binding</keyword>
<dbReference type="GO" id="GO:0016887">
    <property type="term" value="F:ATP hydrolysis activity"/>
    <property type="evidence" value="ECO:0007669"/>
    <property type="project" value="InterPro"/>
</dbReference>
<dbReference type="PROSITE" id="PS00211">
    <property type="entry name" value="ABC_TRANSPORTER_1"/>
    <property type="match status" value="1"/>
</dbReference>
<accession>A0AAU8HX71</accession>
<dbReference type="RefSeq" id="WP_353894562.1">
    <property type="nucleotide sequence ID" value="NZ_CP159485.1"/>
</dbReference>
<dbReference type="PANTHER" id="PTHR43582:SF2">
    <property type="entry name" value="LINEARMYCIN RESISTANCE ATP-BINDING PROTEIN LNRL"/>
    <property type="match status" value="1"/>
</dbReference>
<dbReference type="Pfam" id="PF00005">
    <property type="entry name" value="ABC_tran"/>
    <property type="match status" value="1"/>
</dbReference>
<dbReference type="GO" id="GO:0005524">
    <property type="term" value="F:ATP binding"/>
    <property type="evidence" value="ECO:0007669"/>
    <property type="project" value="UniProtKB-KW"/>
</dbReference>
<dbReference type="InterPro" id="IPR003439">
    <property type="entry name" value="ABC_transporter-like_ATP-bd"/>
</dbReference>
<name>A0AAU8HX71_9FIRM</name>
<organism evidence="4">
    <name type="scientific">Proteinivorax hydrogeniformans</name>
    <dbReference type="NCBI Taxonomy" id="1826727"/>
    <lineage>
        <taxon>Bacteria</taxon>
        <taxon>Bacillati</taxon>
        <taxon>Bacillota</taxon>
        <taxon>Clostridia</taxon>
        <taxon>Eubacteriales</taxon>
        <taxon>Proteinivoracaceae</taxon>
        <taxon>Proteinivorax</taxon>
    </lineage>
</organism>
<evidence type="ECO:0000256" key="1">
    <source>
        <dbReference type="ARBA" id="ARBA00022741"/>
    </source>
</evidence>
<dbReference type="SMART" id="SM00382">
    <property type="entry name" value="AAA"/>
    <property type="match status" value="1"/>
</dbReference>
<dbReference type="InterPro" id="IPR017871">
    <property type="entry name" value="ABC_transporter-like_CS"/>
</dbReference>
<keyword evidence="1" id="KW-0547">Nucleotide-binding</keyword>
<proteinExistence type="predicted"/>
<dbReference type="EMBL" id="CP159485">
    <property type="protein sequence ID" value="XCI30018.1"/>
    <property type="molecule type" value="Genomic_DNA"/>
</dbReference>
<dbReference type="PANTHER" id="PTHR43582">
    <property type="entry name" value="LINEARMYCIN RESISTANCE ATP-BINDING PROTEIN LNRL"/>
    <property type="match status" value="1"/>
</dbReference>
<dbReference type="AlphaFoldDB" id="A0AAU8HX71"/>
<protein>
    <submittedName>
        <fullName evidence="4">ABC transporter ATP-binding protein</fullName>
    </submittedName>
</protein>
<feature type="domain" description="ABC transporter" evidence="3">
    <location>
        <begin position="4"/>
        <end position="234"/>
    </location>
</feature>